<feature type="domain" description="RGS" evidence="5">
    <location>
        <begin position="129"/>
        <end position="242"/>
    </location>
</feature>
<dbReference type="Pfam" id="PF00615">
    <property type="entry name" value="RGS"/>
    <property type="match status" value="1"/>
</dbReference>
<dbReference type="AlphaFoldDB" id="A0AAJ0D713"/>
<gene>
    <name evidence="6" type="ORF">LTR09_010780</name>
</gene>
<dbReference type="InterPro" id="IPR044926">
    <property type="entry name" value="RGS_subdomain_2"/>
</dbReference>
<feature type="compositionally biased region" description="Polar residues" evidence="4">
    <location>
        <begin position="94"/>
        <end position="103"/>
    </location>
</feature>
<accession>A0AAJ0D713</accession>
<evidence type="ECO:0000256" key="1">
    <source>
        <dbReference type="ARBA" id="ARBA00022630"/>
    </source>
</evidence>
<comment type="caution">
    <text evidence="6">The sequence shown here is derived from an EMBL/GenBank/DDBJ whole genome shotgun (WGS) entry which is preliminary data.</text>
</comment>
<keyword evidence="3" id="KW-0157">Chromophore</keyword>
<evidence type="ECO:0000256" key="2">
    <source>
        <dbReference type="ARBA" id="ARBA00022643"/>
    </source>
</evidence>
<dbReference type="SUPFAM" id="SSF48097">
    <property type="entry name" value="Regulator of G-protein signaling, RGS"/>
    <property type="match status" value="1"/>
</dbReference>
<dbReference type="EMBL" id="JAWDJX010000056">
    <property type="protein sequence ID" value="KAK3047805.1"/>
    <property type="molecule type" value="Genomic_DNA"/>
</dbReference>
<dbReference type="CDD" id="cd00130">
    <property type="entry name" value="PAS"/>
    <property type="match status" value="1"/>
</dbReference>
<dbReference type="SMART" id="SM00315">
    <property type="entry name" value="RGS"/>
    <property type="match status" value="1"/>
</dbReference>
<keyword evidence="1" id="KW-0285">Flavoprotein</keyword>
<organism evidence="6 7">
    <name type="scientific">Extremus antarcticus</name>
    <dbReference type="NCBI Taxonomy" id="702011"/>
    <lineage>
        <taxon>Eukaryota</taxon>
        <taxon>Fungi</taxon>
        <taxon>Dikarya</taxon>
        <taxon>Ascomycota</taxon>
        <taxon>Pezizomycotina</taxon>
        <taxon>Dothideomycetes</taxon>
        <taxon>Dothideomycetidae</taxon>
        <taxon>Mycosphaerellales</taxon>
        <taxon>Extremaceae</taxon>
        <taxon>Extremus</taxon>
    </lineage>
</organism>
<keyword evidence="2" id="KW-0288">FMN</keyword>
<dbReference type="GO" id="GO:0005634">
    <property type="term" value="C:nucleus"/>
    <property type="evidence" value="ECO:0007669"/>
    <property type="project" value="TreeGrafter"/>
</dbReference>
<dbReference type="InterPro" id="IPR036305">
    <property type="entry name" value="RGS_sf"/>
</dbReference>
<dbReference type="PANTHER" id="PTHR47429">
    <property type="entry name" value="PROTEIN TWIN LOV 1"/>
    <property type="match status" value="1"/>
</dbReference>
<protein>
    <recommendedName>
        <fullName evidence="5">RGS domain-containing protein</fullName>
    </recommendedName>
</protein>
<dbReference type="InterPro" id="IPR035965">
    <property type="entry name" value="PAS-like_dom_sf"/>
</dbReference>
<reference evidence="6" key="1">
    <citation type="submission" date="2023-04" db="EMBL/GenBank/DDBJ databases">
        <title>Black Yeasts Isolated from many extreme environments.</title>
        <authorList>
            <person name="Coleine C."/>
            <person name="Stajich J.E."/>
            <person name="Selbmann L."/>
        </authorList>
    </citation>
    <scope>NUCLEOTIDE SEQUENCE</scope>
    <source>
        <strain evidence="6">CCFEE 5312</strain>
    </source>
</reference>
<feature type="compositionally biased region" description="Basic and acidic residues" evidence="4">
    <location>
        <begin position="1"/>
        <end position="10"/>
    </location>
</feature>
<keyword evidence="7" id="KW-1185">Reference proteome</keyword>
<sequence>MAPNPLHRDYSLGSEFFGRPTRQTLSFRPPSESRTPQRVVHNDDSVSSSETEDEFALDGAGDEPTMDNRQLDMLSSGDARPAISPDIKRKPRASTPSVTTASVLSYDPESRSSTGISPSKLPDFFSQTVFQTVLQNPTISHQLLKYSQTRLCGENMEFLASVNKYHSLLNDTSKSIYEIHKDYISDRAPNQINLAEQSLIKVNRETKNALASTLPLLEAVFADARHEVERLVYSNVYADFVRHQMGVSAAKALGSDQSKYGGLGDCFVLTDPTKADNPIVFASDGFVKVTGYARADIIPRNCRFLQGQYTDQSSVKRLKRAIAKDEESVELILNRKKDGTPFWNLLYVTPLFAPQGQSHAQEPVFFLGGQINCSSTIHSQSDVLRILCESKEEEKVNWQKSPSPPLRQPHSRSILNALRGSTRITLSPKPAGMERTLLNRMEQVPLEHQMSTFYNAYSSYIVINYSTFLVSFISQGLTDLLFPIKAKTAYHAQAVGTEIFKFLANHTGSGSLSWDFKSAVKGALKMGQAITLELQLCARPLMGLESFALHWTPLKDEAGAVHWIVLTLGNERLVGLAM</sequence>
<dbReference type="InterPro" id="IPR016137">
    <property type="entry name" value="RGS"/>
</dbReference>
<feature type="compositionally biased region" description="Acidic residues" evidence="4">
    <location>
        <begin position="50"/>
        <end position="65"/>
    </location>
</feature>
<feature type="compositionally biased region" description="Polar residues" evidence="4">
    <location>
        <begin position="21"/>
        <end position="36"/>
    </location>
</feature>
<evidence type="ECO:0000259" key="5">
    <source>
        <dbReference type="PROSITE" id="PS50132"/>
    </source>
</evidence>
<dbReference type="InterPro" id="IPR000014">
    <property type="entry name" value="PAS"/>
</dbReference>
<dbReference type="Gene3D" id="1.10.167.10">
    <property type="entry name" value="Regulator of G-protein Signalling 4, domain 2"/>
    <property type="match status" value="1"/>
</dbReference>
<dbReference type="PROSITE" id="PS50132">
    <property type="entry name" value="RGS"/>
    <property type="match status" value="1"/>
</dbReference>
<dbReference type="SUPFAM" id="SSF55785">
    <property type="entry name" value="PYP-like sensor domain (PAS domain)"/>
    <property type="match status" value="1"/>
</dbReference>
<dbReference type="Proteomes" id="UP001271007">
    <property type="component" value="Unassembled WGS sequence"/>
</dbReference>
<evidence type="ECO:0000256" key="3">
    <source>
        <dbReference type="ARBA" id="ARBA00022991"/>
    </source>
</evidence>
<feature type="region of interest" description="Disordered" evidence="4">
    <location>
        <begin position="1"/>
        <end position="118"/>
    </location>
</feature>
<dbReference type="PANTHER" id="PTHR47429:SF2">
    <property type="entry name" value="PROTEIN TWIN LOV 1"/>
    <property type="match status" value="1"/>
</dbReference>
<name>A0AAJ0D713_9PEZI</name>
<dbReference type="Pfam" id="PF13426">
    <property type="entry name" value="PAS_9"/>
    <property type="match status" value="1"/>
</dbReference>
<evidence type="ECO:0000256" key="4">
    <source>
        <dbReference type="SAM" id="MobiDB-lite"/>
    </source>
</evidence>
<evidence type="ECO:0000313" key="6">
    <source>
        <dbReference type="EMBL" id="KAK3047805.1"/>
    </source>
</evidence>
<proteinExistence type="predicted"/>
<evidence type="ECO:0000313" key="7">
    <source>
        <dbReference type="Proteomes" id="UP001271007"/>
    </source>
</evidence>
<dbReference type="Gene3D" id="3.30.450.20">
    <property type="entry name" value="PAS domain"/>
    <property type="match status" value="1"/>
</dbReference>